<evidence type="ECO:0008006" key="4">
    <source>
        <dbReference type="Google" id="ProtNLM"/>
    </source>
</evidence>
<reference evidence="3" key="1">
    <citation type="journal article" date="2016" name="Syst. Appl. Microbiol.">
        <title>Thermococcus piezophilus sp. nov., a novel hyperthermophilic and piezophilic archaeon with a broad pressure range for growth, isolated from a deepest hydrothermal vent at the Mid-Cayman Rise.</title>
        <authorList>
            <person name="Dalmasso C."/>
            <person name="Oger P."/>
            <person name="Selva G."/>
            <person name="Courtine D."/>
            <person name="L'Haridon S."/>
            <person name="Garlaschelli A."/>
            <person name="Roussel E."/>
            <person name="Miyazaki J."/>
            <person name="Reveillaud J."/>
            <person name="Jebbar M."/>
            <person name="Takai K."/>
            <person name="Maignien L."/>
            <person name="Alain K."/>
        </authorList>
    </citation>
    <scope>NUCLEOTIDE SEQUENCE [LARGE SCALE GENOMIC DNA]</scope>
    <source>
        <strain evidence="3">CDGS</strain>
    </source>
</reference>
<organism evidence="2 3">
    <name type="scientific">Thermococcus piezophilus</name>
    <dbReference type="NCBI Taxonomy" id="1712654"/>
    <lineage>
        <taxon>Archaea</taxon>
        <taxon>Methanobacteriati</taxon>
        <taxon>Methanobacteriota</taxon>
        <taxon>Thermococci</taxon>
        <taxon>Thermococcales</taxon>
        <taxon>Thermococcaceae</taxon>
        <taxon>Thermococcus</taxon>
    </lineage>
</organism>
<keyword evidence="3" id="KW-1185">Reference proteome</keyword>
<dbReference type="Proteomes" id="UP000076969">
    <property type="component" value="Chromosome"/>
</dbReference>
<dbReference type="KEGG" id="tpie:A7C91_08555"/>
<feature type="transmembrane region" description="Helical" evidence="1">
    <location>
        <begin position="121"/>
        <end position="143"/>
    </location>
</feature>
<feature type="transmembrane region" description="Helical" evidence="1">
    <location>
        <begin position="63"/>
        <end position="84"/>
    </location>
</feature>
<dbReference type="EMBL" id="CP015520">
    <property type="protein sequence ID" value="ANF23213.1"/>
    <property type="molecule type" value="Genomic_DNA"/>
</dbReference>
<dbReference type="PANTHER" id="PTHR35337:SF1">
    <property type="entry name" value="SLR1478 PROTEIN"/>
    <property type="match status" value="1"/>
</dbReference>
<keyword evidence="1" id="KW-1133">Transmembrane helix</keyword>
<protein>
    <recommendedName>
        <fullName evidence="4">Stage II sporulation protein M</fullName>
    </recommendedName>
</protein>
<keyword evidence="1" id="KW-0812">Transmembrane</keyword>
<name>A0A172WIB5_9EURY</name>
<sequence length="193" mass="20585">MPLTLKLGKKSSRRIFIMLLSVFLGLAFIGYVFAVGNPNAAVNITQKIGEEIGPVSDSDFKNFVMIFTNNSMVVAFMVLSGLLFGLGPWFIMAFNGFIVGVVVRAVQLTGNISATQILLGLIPHGIVEIPALAIAGTAGIMWYQEIVHGEGEIGRRFKIGALKALKLFGISVLLLIVAAFIEAYVTPSIAGIG</sequence>
<dbReference type="STRING" id="1712654.A7C91_08555"/>
<gene>
    <name evidence="2" type="ORF">A7C91_08555</name>
</gene>
<dbReference type="PANTHER" id="PTHR35337">
    <property type="entry name" value="SLR1478 PROTEIN"/>
    <property type="match status" value="1"/>
</dbReference>
<evidence type="ECO:0000313" key="2">
    <source>
        <dbReference type="EMBL" id="ANF23213.1"/>
    </source>
</evidence>
<accession>A0A172WIB5</accession>
<feature type="transmembrane region" description="Helical" evidence="1">
    <location>
        <begin position="15"/>
        <end position="34"/>
    </location>
</feature>
<keyword evidence="1" id="KW-0472">Membrane</keyword>
<proteinExistence type="predicted"/>
<evidence type="ECO:0000256" key="1">
    <source>
        <dbReference type="SAM" id="Phobius"/>
    </source>
</evidence>
<evidence type="ECO:0000313" key="3">
    <source>
        <dbReference type="Proteomes" id="UP000076969"/>
    </source>
</evidence>
<dbReference type="AlphaFoldDB" id="A0A172WIB5"/>
<dbReference type="OrthoDB" id="86288at2157"/>
<feature type="transmembrane region" description="Helical" evidence="1">
    <location>
        <begin position="164"/>
        <end position="185"/>
    </location>
</feature>
<dbReference type="InterPro" id="IPR002798">
    <property type="entry name" value="SpoIIM-like"/>
</dbReference>
<dbReference type="Pfam" id="PF01944">
    <property type="entry name" value="SpoIIM"/>
    <property type="match status" value="1"/>
</dbReference>